<protein>
    <recommendedName>
        <fullName evidence="1">non-specific serine/threonine protein kinase</fullName>
        <ecNumber evidence="1">2.7.11.1</ecNumber>
    </recommendedName>
</protein>
<organism evidence="12 13">
    <name type="scientific">Geotrichum candidum</name>
    <name type="common">Oospora lactis</name>
    <name type="synonym">Dipodascus geotrichum</name>
    <dbReference type="NCBI Taxonomy" id="1173061"/>
    <lineage>
        <taxon>Eukaryota</taxon>
        <taxon>Fungi</taxon>
        <taxon>Dikarya</taxon>
        <taxon>Ascomycota</taxon>
        <taxon>Saccharomycotina</taxon>
        <taxon>Dipodascomycetes</taxon>
        <taxon>Dipodascales</taxon>
        <taxon>Dipodascaceae</taxon>
        <taxon>Geotrichum</taxon>
    </lineage>
</organism>
<dbReference type="PANTHER" id="PTHR24343">
    <property type="entry name" value="SERINE/THREONINE KINASE"/>
    <property type="match status" value="1"/>
</dbReference>
<gene>
    <name evidence="12" type="ORF">BN980_GECA09s04311g</name>
</gene>
<evidence type="ECO:0000256" key="2">
    <source>
        <dbReference type="ARBA" id="ARBA00022527"/>
    </source>
</evidence>
<feature type="compositionally biased region" description="Low complexity" evidence="10">
    <location>
        <begin position="143"/>
        <end position="154"/>
    </location>
</feature>
<dbReference type="InterPro" id="IPR011009">
    <property type="entry name" value="Kinase-like_dom_sf"/>
</dbReference>
<dbReference type="GO" id="GO:0005524">
    <property type="term" value="F:ATP binding"/>
    <property type="evidence" value="ECO:0007669"/>
    <property type="project" value="UniProtKB-UniRule"/>
</dbReference>
<evidence type="ECO:0000259" key="11">
    <source>
        <dbReference type="PROSITE" id="PS50011"/>
    </source>
</evidence>
<evidence type="ECO:0000256" key="4">
    <source>
        <dbReference type="ARBA" id="ARBA00022741"/>
    </source>
</evidence>
<dbReference type="PROSITE" id="PS00107">
    <property type="entry name" value="PROTEIN_KINASE_ATP"/>
    <property type="match status" value="1"/>
</dbReference>
<evidence type="ECO:0000256" key="6">
    <source>
        <dbReference type="ARBA" id="ARBA00022840"/>
    </source>
</evidence>
<dbReference type="SUPFAM" id="SSF56112">
    <property type="entry name" value="Protein kinase-like (PK-like)"/>
    <property type="match status" value="1"/>
</dbReference>
<feature type="region of interest" description="Disordered" evidence="10">
    <location>
        <begin position="187"/>
        <end position="210"/>
    </location>
</feature>
<evidence type="ECO:0000256" key="7">
    <source>
        <dbReference type="ARBA" id="ARBA00047899"/>
    </source>
</evidence>
<feature type="domain" description="Protein kinase" evidence="11">
    <location>
        <begin position="221"/>
        <end position="502"/>
    </location>
</feature>
<name>A0A0J9XCV7_GEOCN</name>
<keyword evidence="4 9" id="KW-0547">Nucleotide-binding</keyword>
<evidence type="ECO:0000313" key="13">
    <source>
        <dbReference type="Proteomes" id="UP000242525"/>
    </source>
</evidence>
<evidence type="ECO:0000256" key="5">
    <source>
        <dbReference type="ARBA" id="ARBA00022777"/>
    </source>
</evidence>
<keyword evidence="13" id="KW-1185">Reference proteome</keyword>
<dbReference type="Proteomes" id="UP000242525">
    <property type="component" value="Unassembled WGS sequence"/>
</dbReference>
<feature type="region of interest" description="Disordered" evidence="10">
    <location>
        <begin position="17"/>
        <end position="174"/>
    </location>
</feature>
<accession>A0A0J9XCV7</accession>
<dbReference type="Gene3D" id="1.10.510.10">
    <property type="entry name" value="Transferase(Phosphotransferase) domain 1"/>
    <property type="match status" value="1"/>
</dbReference>
<dbReference type="EC" id="2.7.11.1" evidence="1"/>
<evidence type="ECO:0000256" key="3">
    <source>
        <dbReference type="ARBA" id="ARBA00022679"/>
    </source>
</evidence>
<dbReference type="PROSITE" id="PS50011">
    <property type="entry name" value="PROTEIN_KINASE_DOM"/>
    <property type="match status" value="1"/>
</dbReference>
<comment type="caution">
    <text evidence="12">The sequence shown here is derived from an EMBL/GenBank/DDBJ whole genome shotgun (WGS) entry which is preliminary data.</text>
</comment>
<dbReference type="GO" id="GO:0004674">
    <property type="term" value="F:protein serine/threonine kinase activity"/>
    <property type="evidence" value="ECO:0007669"/>
    <property type="project" value="UniProtKB-KW"/>
</dbReference>
<feature type="binding site" evidence="9">
    <location>
        <position position="250"/>
    </location>
    <ligand>
        <name>ATP</name>
        <dbReference type="ChEBI" id="CHEBI:30616"/>
    </ligand>
</feature>
<dbReference type="STRING" id="1173061.A0A0J9XCV7"/>
<keyword evidence="6 9" id="KW-0067">ATP-binding</keyword>
<keyword evidence="5 12" id="KW-0418">Kinase</keyword>
<evidence type="ECO:0000256" key="1">
    <source>
        <dbReference type="ARBA" id="ARBA00012513"/>
    </source>
</evidence>
<evidence type="ECO:0000313" key="12">
    <source>
        <dbReference type="EMBL" id="CDO55107.1"/>
    </source>
</evidence>
<dbReference type="PROSITE" id="PS00108">
    <property type="entry name" value="PROTEIN_KINASE_ST"/>
    <property type="match status" value="1"/>
</dbReference>
<dbReference type="CDD" id="cd13994">
    <property type="entry name" value="STKc_HAL4_like"/>
    <property type="match status" value="1"/>
</dbReference>
<dbReference type="InterPro" id="IPR008271">
    <property type="entry name" value="Ser/Thr_kinase_AS"/>
</dbReference>
<dbReference type="GO" id="GO:0005829">
    <property type="term" value="C:cytosol"/>
    <property type="evidence" value="ECO:0007669"/>
    <property type="project" value="TreeGrafter"/>
</dbReference>
<comment type="catalytic activity">
    <reaction evidence="7">
        <text>L-threonyl-[protein] + ATP = O-phospho-L-threonyl-[protein] + ADP + H(+)</text>
        <dbReference type="Rhea" id="RHEA:46608"/>
        <dbReference type="Rhea" id="RHEA-COMP:11060"/>
        <dbReference type="Rhea" id="RHEA-COMP:11605"/>
        <dbReference type="ChEBI" id="CHEBI:15378"/>
        <dbReference type="ChEBI" id="CHEBI:30013"/>
        <dbReference type="ChEBI" id="CHEBI:30616"/>
        <dbReference type="ChEBI" id="CHEBI:61977"/>
        <dbReference type="ChEBI" id="CHEBI:456216"/>
        <dbReference type="EC" id="2.7.11.1"/>
    </reaction>
</comment>
<keyword evidence="2" id="KW-0723">Serine/threonine-protein kinase</keyword>
<dbReference type="SMART" id="SM00220">
    <property type="entry name" value="S_TKc"/>
    <property type="match status" value="1"/>
</dbReference>
<feature type="compositionally biased region" description="Low complexity" evidence="10">
    <location>
        <begin position="64"/>
        <end position="89"/>
    </location>
</feature>
<sequence length="538" mass="59333">MPPNTLSLNDKLASLVVTDTSTSGSGGSSSASSPDSKPDANKASPSAKRPSAMFLSVTDPYNLSTPSSTASSPISTNTSSSFKQSSNFFLGADDASTPNHSRDSSPSRSPYFPEPELNDPYARKNRTNPATSTKDIAPRFQFSIRSGSSSSLRSLKNDSDNESGSHKRPHLARSSSSFMELKRFFKPGKRSSKSSKSSKSNLSSSSKSTTPFAEDGFKKYGKIGHVLGSGAGGSVRIMKSNTDNRMFAIKEFRAKYPTESQREYSKKVTAEFCIGSTLHHPNIIETLDIIQDHGRYHEVMEYCPYDFFAVVMSGKMSKGEIACTLKQILNGVTYLHDMGLAHRDLKLDNCVVTKDGIVKIIDFGSASVFRYPFESEIVKATGVVGSDPYLAPEVLSQSLYDPQPVDIWSIAVIFACMSLRRFPWKVPKASDNSFALFSAKPTKEEELSYHAPNPTHEKIVFKGPWKLLRLLPPESRTIIGRMLDLDPETRATTEEIWEDDWIKSMSMCTLKDGQLIKSGDHDHTTVEDDQAHLEAYKK</sequence>
<dbReference type="EMBL" id="CCBN010000009">
    <property type="protein sequence ID" value="CDO55107.1"/>
    <property type="molecule type" value="Genomic_DNA"/>
</dbReference>
<dbReference type="AlphaFoldDB" id="A0A0J9XCV7"/>
<dbReference type="OrthoDB" id="6513151at2759"/>
<feature type="compositionally biased region" description="Basic and acidic residues" evidence="10">
    <location>
        <begin position="155"/>
        <end position="165"/>
    </location>
</feature>
<proteinExistence type="predicted"/>
<dbReference type="PANTHER" id="PTHR24343:SF137">
    <property type="entry name" value="SERINE_THREONINE-PROTEIN KINASE HRK1"/>
    <property type="match status" value="1"/>
</dbReference>
<evidence type="ECO:0000256" key="10">
    <source>
        <dbReference type="SAM" id="MobiDB-lite"/>
    </source>
</evidence>
<comment type="catalytic activity">
    <reaction evidence="8">
        <text>L-seryl-[protein] + ATP = O-phospho-L-seryl-[protein] + ADP + H(+)</text>
        <dbReference type="Rhea" id="RHEA:17989"/>
        <dbReference type="Rhea" id="RHEA-COMP:9863"/>
        <dbReference type="Rhea" id="RHEA-COMP:11604"/>
        <dbReference type="ChEBI" id="CHEBI:15378"/>
        <dbReference type="ChEBI" id="CHEBI:29999"/>
        <dbReference type="ChEBI" id="CHEBI:30616"/>
        <dbReference type="ChEBI" id="CHEBI:83421"/>
        <dbReference type="ChEBI" id="CHEBI:456216"/>
        <dbReference type="EC" id="2.7.11.1"/>
    </reaction>
</comment>
<feature type="compositionally biased region" description="Low complexity" evidence="10">
    <location>
        <begin position="18"/>
        <end position="35"/>
    </location>
</feature>
<evidence type="ECO:0000256" key="9">
    <source>
        <dbReference type="PROSITE-ProRule" id="PRU10141"/>
    </source>
</evidence>
<dbReference type="InterPro" id="IPR000719">
    <property type="entry name" value="Prot_kinase_dom"/>
</dbReference>
<reference evidence="12" key="1">
    <citation type="submission" date="2014-03" db="EMBL/GenBank/DDBJ databases">
        <authorList>
            <person name="Casaregola S."/>
        </authorList>
    </citation>
    <scope>NUCLEOTIDE SEQUENCE [LARGE SCALE GENOMIC DNA]</scope>
    <source>
        <strain evidence="12">CLIB 918</strain>
    </source>
</reference>
<dbReference type="Pfam" id="PF00069">
    <property type="entry name" value="Pkinase"/>
    <property type="match status" value="1"/>
</dbReference>
<evidence type="ECO:0000256" key="8">
    <source>
        <dbReference type="ARBA" id="ARBA00048679"/>
    </source>
</evidence>
<keyword evidence="3" id="KW-0808">Transferase</keyword>
<dbReference type="InterPro" id="IPR017441">
    <property type="entry name" value="Protein_kinase_ATP_BS"/>
</dbReference>
<feature type="compositionally biased region" description="Low complexity" evidence="10">
    <location>
        <begin position="194"/>
        <end position="208"/>
    </location>
</feature>